<dbReference type="EMBL" id="KN664071">
    <property type="protein sequence ID" value="KHN10984.1"/>
    <property type="molecule type" value="Genomic_DNA"/>
</dbReference>
<proteinExistence type="predicted"/>
<gene>
    <name evidence="2" type="ORF">D0Y65_022578</name>
    <name evidence="1" type="ORF">glysoja_026719</name>
</gene>
<keyword evidence="3" id="KW-1185">Reference proteome</keyword>
<dbReference type="AlphaFoldDB" id="A0A0B2PTJ7"/>
<reference evidence="2 3" key="2">
    <citation type="submission" date="2018-09" db="EMBL/GenBank/DDBJ databases">
        <title>A high-quality reference genome of wild soybean provides a powerful tool to mine soybean genomes.</title>
        <authorList>
            <person name="Xie M."/>
            <person name="Chung C.Y.L."/>
            <person name="Li M.-W."/>
            <person name="Wong F.-L."/>
            <person name="Chan T.-F."/>
            <person name="Lam H.-M."/>
        </authorList>
    </citation>
    <scope>NUCLEOTIDE SEQUENCE [LARGE SCALE GENOMIC DNA]</scope>
    <source>
        <strain evidence="3">cv. W05</strain>
        <tissue evidence="2">Hypocotyl of etiolated seedlings</tissue>
    </source>
</reference>
<evidence type="ECO:0000313" key="3">
    <source>
        <dbReference type="Proteomes" id="UP000289340"/>
    </source>
</evidence>
<name>A0A0B2PTJ7_GLYSO</name>
<accession>A0A0B2PTJ7</accession>
<dbReference type="Proteomes" id="UP000289340">
    <property type="component" value="Chromosome 8"/>
</dbReference>
<evidence type="ECO:0000313" key="1">
    <source>
        <dbReference type="EMBL" id="KHN10984.1"/>
    </source>
</evidence>
<protein>
    <recommendedName>
        <fullName evidence="4">F-box/FBD/LRR-repeat protein</fullName>
    </recommendedName>
</protein>
<dbReference type="Proteomes" id="UP000053555">
    <property type="component" value="Unassembled WGS sequence"/>
</dbReference>
<evidence type="ECO:0000313" key="2">
    <source>
        <dbReference type="EMBL" id="RZC00286.1"/>
    </source>
</evidence>
<reference evidence="1" key="1">
    <citation type="submission" date="2014-07" db="EMBL/GenBank/DDBJ databases">
        <title>Identification of a novel salt tolerance gene in wild soybean by whole-genome sequencing.</title>
        <authorList>
            <person name="Lam H.-M."/>
            <person name="Qi X."/>
            <person name="Li M.-W."/>
            <person name="Liu X."/>
            <person name="Xie M."/>
            <person name="Ni M."/>
            <person name="Xu X."/>
        </authorList>
    </citation>
    <scope>NUCLEOTIDE SEQUENCE [LARGE SCALE GENOMIC DNA]</scope>
    <source>
        <tissue evidence="1">Root</tissue>
    </source>
</reference>
<evidence type="ECO:0008006" key="4">
    <source>
        <dbReference type="Google" id="ProtNLM"/>
    </source>
</evidence>
<dbReference type="EMBL" id="QZWG01000008">
    <property type="protein sequence ID" value="RZC00286.1"/>
    <property type="molecule type" value="Genomic_DNA"/>
</dbReference>
<organism evidence="1">
    <name type="scientific">Glycine soja</name>
    <name type="common">Wild soybean</name>
    <dbReference type="NCBI Taxonomy" id="3848"/>
    <lineage>
        <taxon>Eukaryota</taxon>
        <taxon>Viridiplantae</taxon>
        <taxon>Streptophyta</taxon>
        <taxon>Embryophyta</taxon>
        <taxon>Tracheophyta</taxon>
        <taxon>Spermatophyta</taxon>
        <taxon>Magnoliopsida</taxon>
        <taxon>eudicotyledons</taxon>
        <taxon>Gunneridae</taxon>
        <taxon>Pentapetalae</taxon>
        <taxon>rosids</taxon>
        <taxon>fabids</taxon>
        <taxon>Fabales</taxon>
        <taxon>Fabaceae</taxon>
        <taxon>Papilionoideae</taxon>
        <taxon>50 kb inversion clade</taxon>
        <taxon>NPAAA clade</taxon>
        <taxon>indigoferoid/millettioid clade</taxon>
        <taxon>Phaseoleae</taxon>
        <taxon>Glycine</taxon>
        <taxon>Glycine subgen. Soja</taxon>
    </lineage>
</organism>
<sequence length="171" mass="19571">MLLEFVWLPNLRTLWLASFRLVDENSIPRILQVFPSLEHLVLILQSLNENENESQSEGVQVESLCISIPSLKWFELCSDEQEFNVVVKAENLVNFVCDLEGLHKVTLDALNLKSLTVMGDVLQVHITKSLFSIEEAVIEAELCFYLTSVCDLVLRSQYVFFFFCFLAGCNM</sequence>
<dbReference type="SUPFAM" id="SSF52047">
    <property type="entry name" value="RNI-like"/>
    <property type="match status" value="1"/>
</dbReference>